<evidence type="ECO:0000313" key="3">
    <source>
        <dbReference type="EMBL" id="CVK99437.1"/>
    </source>
</evidence>
<dbReference type="PROSITE" id="PS50089">
    <property type="entry name" value="ZF_RING_2"/>
    <property type="match status" value="1"/>
</dbReference>
<evidence type="ECO:0000256" key="1">
    <source>
        <dbReference type="PROSITE-ProRule" id="PRU00175"/>
    </source>
</evidence>
<name>A0A1L7TVP3_FUSMA</name>
<dbReference type="InterPro" id="IPR001841">
    <property type="entry name" value="Znf_RING"/>
</dbReference>
<dbReference type="Proteomes" id="UP000184255">
    <property type="component" value="Unassembled WGS sequence"/>
</dbReference>
<feature type="domain" description="RING-type" evidence="2">
    <location>
        <begin position="34"/>
        <end position="85"/>
    </location>
</feature>
<sequence>MSSPKDLITTAYYPELAKIINNDPTAIERLELECGMCQDKMSNPEDKTCDAIIFPCGHMFYPPCVKEYRTHTLSNDIPYKCPVCRTDLKGKICGCPGDKDTLFEPTQHQDESLLARLKDEISNPEGPCVSCQMATLVRNLRRIALYEHDPAPLIKDGHMLRVTAQKRDDKEVRAESDNAEVVRQLPISAEPMELFNLAGRGLDTVWNGLAQEEESTLFDFELALCKRYPEEHKDWPHRRG</sequence>
<keyword evidence="4" id="KW-1185">Reference proteome</keyword>
<evidence type="ECO:0000259" key="2">
    <source>
        <dbReference type="PROSITE" id="PS50089"/>
    </source>
</evidence>
<organism evidence="3 4">
    <name type="scientific">Fusarium mangiferae</name>
    <name type="common">Mango malformation disease fungus</name>
    <dbReference type="NCBI Taxonomy" id="192010"/>
    <lineage>
        <taxon>Eukaryota</taxon>
        <taxon>Fungi</taxon>
        <taxon>Dikarya</taxon>
        <taxon>Ascomycota</taxon>
        <taxon>Pezizomycotina</taxon>
        <taxon>Sordariomycetes</taxon>
        <taxon>Hypocreomycetidae</taxon>
        <taxon>Hypocreales</taxon>
        <taxon>Nectriaceae</taxon>
        <taxon>Fusarium</taxon>
        <taxon>Fusarium fujikuroi species complex</taxon>
    </lineage>
</organism>
<evidence type="ECO:0000313" key="4">
    <source>
        <dbReference type="Proteomes" id="UP000184255"/>
    </source>
</evidence>
<dbReference type="AlphaFoldDB" id="A0A1L7TVP3"/>
<dbReference type="Gene3D" id="3.30.40.10">
    <property type="entry name" value="Zinc/RING finger domain, C3HC4 (zinc finger)"/>
    <property type="match status" value="1"/>
</dbReference>
<dbReference type="InterPro" id="IPR013083">
    <property type="entry name" value="Znf_RING/FYVE/PHD"/>
</dbReference>
<reference evidence="4" key="1">
    <citation type="journal article" date="2016" name="Genome Biol. Evol.">
        <title>Comparative 'omics' of the Fusarium fujikuroi species complex highlights differences in genetic potential and metabolite synthesis.</title>
        <authorList>
            <person name="Niehaus E.-M."/>
            <person name="Muensterkoetter M."/>
            <person name="Proctor R.H."/>
            <person name="Brown D.W."/>
            <person name="Sharon A."/>
            <person name="Idan Y."/>
            <person name="Oren-Young L."/>
            <person name="Sieber C.M."/>
            <person name="Novak O."/>
            <person name="Pencik A."/>
            <person name="Tarkowska D."/>
            <person name="Hromadova K."/>
            <person name="Freeman S."/>
            <person name="Maymon M."/>
            <person name="Elazar M."/>
            <person name="Youssef S.A."/>
            <person name="El-Shabrawy E.S.M."/>
            <person name="Shalaby A.B.A."/>
            <person name="Houterman P."/>
            <person name="Brock N.L."/>
            <person name="Burkhardt I."/>
            <person name="Tsavkelova E.A."/>
            <person name="Dickschat J.S."/>
            <person name="Galuszka P."/>
            <person name="Gueldener U."/>
            <person name="Tudzynski B."/>
        </authorList>
    </citation>
    <scope>NUCLEOTIDE SEQUENCE [LARGE SCALE GENOMIC DNA]</scope>
    <source>
        <strain evidence="4">MRC7560</strain>
    </source>
</reference>
<protein>
    <recommendedName>
        <fullName evidence="2">RING-type domain-containing protein</fullName>
    </recommendedName>
</protein>
<dbReference type="RefSeq" id="XP_041685761.1">
    <property type="nucleotide sequence ID" value="XM_041835614.1"/>
</dbReference>
<proteinExistence type="predicted"/>
<keyword evidence="1" id="KW-0479">Metal-binding</keyword>
<comment type="caution">
    <text evidence="3">The sequence shown here is derived from an EMBL/GenBank/DDBJ whole genome shotgun (WGS) entry which is preliminary data.</text>
</comment>
<gene>
    <name evidence="3" type="ORF">FMAN_16178</name>
</gene>
<dbReference type="SUPFAM" id="SSF57850">
    <property type="entry name" value="RING/U-box"/>
    <property type="match status" value="1"/>
</dbReference>
<keyword evidence="1" id="KW-0863">Zinc-finger</keyword>
<dbReference type="EMBL" id="FCQH01000010">
    <property type="protein sequence ID" value="CVK99437.1"/>
    <property type="molecule type" value="Genomic_DNA"/>
</dbReference>
<dbReference type="GeneID" id="65094970"/>
<dbReference type="GO" id="GO:0008270">
    <property type="term" value="F:zinc ion binding"/>
    <property type="evidence" value="ECO:0007669"/>
    <property type="project" value="UniProtKB-KW"/>
</dbReference>
<accession>A0A1L7TVP3</accession>
<keyword evidence="1" id="KW-0862">Zinc</keyword>
<dbReference type="VEuPathDB" id="FungiDB:FMAN_16178"/>